<gene>
    <name evidence="6" type="ORF">DFR49_1214</name>
</gene>
<dbReference type="Proteomes" id="UP000266568">
    <property type="component" value="Unassembled WGS sequence"/>
</dbReference>
<keyword evidence="2" id="KW-0472">Membrane</keyword>
<keyword evidence="6" id="KW-0675">Receptor</keyword>
<dbReference type="OrthoDB" id="5476657at2"/>
<evidence type="ECO:0000256" key="4">
    <source>
        <dbReference type="SAM" id="SignalP"/>
    </source>
</evidence>
<proteinExistence type="predicted"/>
<dbReference type="Gene3D" id="2.40.170.20">
    <property type="entry name" value="TonB-dependent receptor, beta-barrel domain"/>
    <property type="match status" value="1"/>
</dbReference>
<dbReference type="InterPro" id="IPR012910">
    <property type="entry name" value="Plug_dom"/>
</dbReference>
<sequence>MIFRTTTGHSARTRFALSASLLALGGAIGVMLPATAFAQETPATAPDTGQDDSGDGGIVVTGIRASLASSAAIKRRSTLIVDSVSAEDVGKLPDVSIADSLARLPGVTAQRLEGRDQRLSIRGLGPDFSTTLLNGREQVTVGDNRGVEYDQYPSEFFKNVNVYKSADASLIAAGISGTVDLRMLRPLERGERVIALSARGQMNGIDNLNPDSSRYGYRASATYVDQFAGDTLGIALGISAAQTPSQDERYNTWGYSGSGTADDPYVLGGAKPYVQSNMLKRYGAVATIEWQPSDSFHSTFDALYSHFEEAQHLRGIEFPLGFSDPTKSNIVVDNGFATATTFDNVYAIQRNDYNKRKAENFSLGWNNDLALTDTIRLNVDASWSHAKRTDFLLETQTGSGFMKSGPGDTVTVTQKGNGTYTIVPTLDYTDTGIFTLTDPQGWGNNGTQQVVQAGFLNRPSFKDDLKSLRASLNGEFAGSVVSGWEVGANFSRRKKTSAYASYFLCPTGAGENCTVASGTPTSAPVPSEALLGENIPLDYLGIPKMLTWDPLYIYNNAFDRAFDNRPSSLVRDNTVTEKVWTGYGKLTIDGVVGGKNLKGAIGGQVIHSEQRSDGQIASVLDGVVTIAPADQTVSYTNFLPSATMSLELIPNGFIKLGASQTMVRPRLDQERVTQDVAINIANIQENNHDPALNPVFSSTGGNVALRPYQSTNIDVSLEKYFPAGGYVALTGYFKHLTDFVDPNNKYAYDFSSLLGALTPAQQAIVTRNGLTTGVVSAPANTGRGEILGMEATLDLPFRALTSALDGFGVFATGNYTYSSIKFANNPIEAITLPGLSKWTGSGTVYFEKWGFEARANYRYRSSFLAEVAGLSANPTYRTARAEGILDAQIGYEFQSGPLKGLSVLAQGKNLTDRPFITYQNGDSRQVIDYQRYGRDYYIGVSYKF</sequence>
<evidence type="ECO:0000256" key="2">
    <source>
        <dbReference type="ARBA" id="ARBA00023136"/>
    </source>
</evidence>
<organism evidence="6 7">
    <name type="scientific">Hephaestia caeni</name>
    <dbReference type="NCBI Taxonomy" id="645617"/>
    <lineage>
        <taxon>Bacteria</taxon>
        <taxon>Pseudomonadati</taxon>
        <taxon>Pseudomonadota</taxon>
        <taxon>Alphaproteobacteria</taxon>
        <taxon>Sphingomonadales</taxon>
        <taxon>Sphingomonadaceae</taxon>
        <taxon>Hephaestia</taxon>
    </lineage>
</organism>
<comment type="caution">
    <text evidence="6">The sequence shown here is derived from an EMBL/GenBank/DDBJ whole genome shotgun (WGS) entry which is preliminary data.</text>
</comment>
<reference evidence="6 7" key="1">
    <citation type="submission" date="2018-08" db="EMBL/GenBank/DDBJ databases">
        <title>Genomic Encyclopedia of Type Strains, Phase IV (KMG-IV): sequencing the most valuable type-strain genomes for metagenomic binning, comparative biology and taxonomic classification.</title>
        <authorList>
            <person name="Goeker M."/>
        </authorList>
    </citation>
    <scope>NUCLEOTIDE SEQUENCE [LARGE SCALE GENOMIC DNA]</scope>
    <source>
        <strain evidence="6 7">DSM 25527</strain>
    </source>
</reference>
<evidence type="ECO:0000256" key="1">
    <source>
        <dbReference type="ARBA" id="ARBA00004442"/>
    </source>
</evidence>
<dbReference type="Pfam" id="PF07715">
    <property type="entry name" value="Plug"/>
    <property type="match status" value="1"/>
</dbReference>
<dbReference type="NCBIfam" id="TIGR01782">
    <property type="entry name" value="TonB-Xanth-Caul"/>
    <property type="match status" value="1"/>
</dbReference>
<dbReference type="CDD" id="cd01347">
    <property type="entry name" value="ligand_gated_channel"/>
    <property type="match status" value="1"/>
</dbReference>
<keyword evidence="7" id="KW-1185">Reference proteome</keyword>
<dbReference type="PANTHER" id="PTHR40980">
    <property type="entry name" value="PLUG DOMAIN-CONTAINING PROTEIN"/>
    <property type="match status" value="1"/>
</dbReference>
<name>A0A397PAR5_9SPHN</name>
<evidence type="ECO:0000256" key="3">
    <source>
        <dbReference type="ARBA" id="ARBA00023237"/>
    </source>
</evidence>
<evidence type="ECO:0000259" key="5">
    <source>
        <dbReference type="Pfam" id="PF07715"/>
    </source>
</evidence>
<feature type="signal peptide" evidence="4">
    <location>
        <begin position="1"/>
        <end position="38"/>
    </location>
</feature>
<dbReference type="SUPFAM" id="SSF56935">
    <property type="entry name" value="Porins"/>
    <property type="match status" value="1"/>
</dbReference>
<dbReference type="EMBL" id="QXDC01000002">
    <property type="protein sequence ID" value="RIA46666.1"/>
    <property type="molecule type" value="Genomic_DNA"/>
</dbReference>
<dbReference type="InterPro" id="IPR010104">
    <property type="entry name" value="TonB_rcpt_bac"/>
</dbReference>
<evidence type="ECO:0000313" key="6">
    <source>
        <dbReference type="EMBL" id="RIA46666.1"/>
    </source>
</evidence>
<dbReference type="GO" id="GO:0009279">
    <property type="term" value="C:cell outer membrane"/>
    <property type="evidence" value="ECO:0007669"/>
    <property type="project" value="UniProtKB-SubCell"/>
</dbReference>
<dbReference type="Gene3D" id="2.170.130.10">
    <property type="entry name" value="TonB-dependent receptor, plug domain"/>
    <property type="match status" value="1"/>
</dbReference>
<accession>A0A397PAR5</accession>
<dbReference type="InterPro" id="IPR037066">
    <property type="entry name" value="Plug_dom_sf"/>
</dbReference>
<comment type="subcellular location">
    <subcellularLocation>
        <location evidence="1">Cell outer membrane</location>
    </subcellularLocation>
</comment>
<keyword evidence="4" id="KW-0732">Signal</keyword>
<dbReference type="InterPro" id="IPR036942">
    <property type="entry name" value="Beta-barrel_TonB_sf"/>
</dbReference>
<feature type="chain" id="PRO_5017458760" evidence="4">
    <location>
        <begin position="39"/>
        <end position="944"/>
    </location>
</feature>
<dbReference type="RefSeq" id="WP_119034749.1">
    <property type="nucleotide sequence ID" value="NZ_QXDC01000002.1"/>
</dbReference>
<feature type="domain" description="TonB-dependent receptor plug" evidence="5">
    <location>
        <begin position="75"/>
        <end position="174"/>
    </location>
</feature>
<dbReference type="AlphaFoldDB" id="A0A397PAR5"/>
<dbReference type="PANTHER" id="PTHR40980:SF3">
    <property type="entry name" value="TONB-DEPENDENT RECEPTOR-LIKE BETA-BARREL DOMAIN-CONTAINING PROTEIN"/>
    <property type="match status" value="1"/>
</dbReference>
<evidence type="ECO:0000313" key="7">
    <source>
        <dbReference type="Proteomes" id="UP000266568"/>
    </source>
</evidence>
<protein>
    <submittedName>
        <fullName evidence="6">Iron complex outermembrane receptor protein</fullName>
    </submittedName>
</protein>
<keyword evidence="3" id="KW-0998">Cell outer membrane</keyword>